<evidence type="ECO:0000256" key="1">
    <source>
        <dbReference type="ARBA" id="ARBA00001974"/>
    </source>
</evidence>
<evidence type="ECO:0000256" key="5">
    <source>
        <dbReference type="ARBA" id="ARBA00023002"/>
    </source>
</evidence>
<organism evidence="6 7">
    <name type="scientific">Ectopseudomonas chengduensis</name>
    <dbReference type="NCBI Taxonomy" id="489632"/>
    <lineage>
        <taxon>Bacteria</taxon>
        <taxon>Pseudomonadati</taxon>
        <taxon>Pseudomonadota</taxon>
        <taxon>Gammaproteobacteria</taxon>
        <taxon>Pseudomonadales</taxon>
        <taxon>Pseudomonadaceae</taxon>
        <taxon>Ectopseudomonas</taxon>
    </lineage>
</organism>
<dbReference type="SUPFAM" id="SSF51905">
    <property type="entry name" value="FAD/NAD(P)-binding domain"/>
    <property type="match status" value="1"/>
</dbReference>
<evidence type="ECO:0000313" key="7">
    <source>
        <dbReference type="Proteomes" id="UP000199467"/>
    </source>
</evidence>
<name>A0A1G6TTE4_9GAMM</name>
<dbReference type="PANTHER" id="PTHR42913">
    <property type="entry name" value="APOPTOSIS-INDUCING FACTOR 1"/>
    <property type="match status" value="1"/>
</dbReference>
<keyword evidence="3" id="KW-0285">Flavoprotein</keyword>
<dbReference type="InterPro" id="IPR023753">
    <property type="entry name" value="FAD/NAD-binding_dom"/>
</dbReference>
<keyword evidence="4" id="KW-0274">FAD</keyword>
<dbReference type="InterPro" id="IPR036188">
    <property type="entry name" value="FAD/NAD-bd_sf"/>
</dbReference>
<dbReference type="PRINTS" id="PR00368">
    <property type="entry name" value="FADPNR"/>
</dbReference>
<comment type="cofactor">
    <cofactor evidence="1">
        <name>FAD</name>
        <dbReference type="ChEBI" id="CHEBI:57692"/>
    </cofactor>
</comment>
<gene>
    <name evidence="6" type="ORF">SAMN05216576_11497</name>
</gene>
<evidence type="ECO:0000256" key="4">
    <source>
        <dbReference type="ARBA" id="ARBA00022827"/>
    </source>
</evidence>
<keyword evidence="5" id="KW-0560">Oxidoreductase</keyword>
<accession>A0A1G6TTE4</accession>
<evidence type="ECO:0000256" key="2">
    <source>
        <dbReference type="ARBA" id="ARBA00005272"/>
    </source>
</evidence>
<dbReference type="Pfam" id="PF07992">
    <property type="entry name" value="Pyr_redox_2"/>
    <property type="match status" value="1"/>
</dbReference>
<comment type="similarity">
    <text evidence="2">Belongs to the NADH dehydrogenase family.</text>
</comment>
<proteinExistence type="inferred from homology"/>
<dbReference type="Proteomes" id="UP000199467">
    <property type="component" value="Unassembled WGS sequence"/>
</dbReference>
<reference evidence="7" key="1">
    <citation type="submission" date="2016-10" db="EMBL/GenBank/DDBJ databases">
        <authorList>
            <person name="Varghese N."/>
            <person name="Submissions S."/>
        </authorList>
    </citation>
    <scope>NUCLEOTIDE SEQUENCE [LARGE SCALE GENOMIC DNA]</scope>
    <source>
        <strain evidence="7">DSM 26382</strain>
    </source>
</reference>
<dbReference type="RefSeq" id="WP_017677586.1">
    <property type="nucleotide sequence ID" value="NZ_FMZQ01000014.1"/>
</dbReference>
<evidence type="ECO:0000313" key="6">
    <source>
        <dbReference type="EMBL" id="SDD32378.1"/>
    </source>
</evidence>
<dbReference type="EMBL" id="FMZQ01000014">
    <property type="protein sequence ID" value="SDD32378.1"/>
    <property type="molecule type" value="Genomic_DNA"/>
</dbReference>
<dbReference type="InterPro" id="IPR051169">
    <property type="entry name" value="NADH-Q_oxidoreductase"/>
</dbReference>
<dbReference type="GO" id="GO:0003955">
    <property type="term" value="F:NAD(P)H dehydrogenase (quinone) activity"/>
    <property type="evidence" value="ECO:0007669"/>
    <property type="project" value="TreeGrafter"/>
</dbReference>
<sequence length="400" mass="42595">MKQRILIVGGGFAGVWSALSAMRLLDQHGRTDIGVTMLAPQPELRIRPRFYEPNVQSMKAPLTELLAAVGVEFVQGTAEGIDASRQQVSYRDAAGKPGSLSYDRLVLASGSRLMRPALEGMEAHLFDVDEIEQAVRLEQHLASLAERPPSTARNTVVVAGGGFTGIETATEMPARLRALLGDDAAIRVVVVDRGEEIAAALGDGIRPAISEASRELGIEWCLGRMVVAVDTDGVTLDDGQRIASNTVIWTVGFRASALTEQISAPRDHQGRLQVDSQLKVQGQPAIFAAGDTARAATDDVGNFSVMSCQHAIALGRHAGNNTAAELIGVATTPYSQPKYVTCLDLGAWGAVYSEGWDRQVKLIGSEAKTLKQQINSLWIYPPVADRAIALAAADPAIPVA</sequence>
<dbReference type="Gene3D" id="3.50.50.100">
    <property type="match status" value="1"/>
</dbReference>
<dbReference type="PRINTS" id="PR00469">
    <property type="entry name" value="PNDRDTASEII"/>
</dbReference>
<dbReference type="GO" id="GO:0019646">
    <property type="term" value="P:aerobic electron transport chain"/>
    <property type="evidence" value="ECO:0007669"/>
    <property type="project" value="TreeGrafter"/>
</dbReference>
<keyword evidence="7" id="KW-1185">Reference proteome</keyword>
<dbReference type="PANTHER" id="PTHR42913:SF3">
    <property type="entry name" value="64 KDA MITOCHONDRIAL NADH DEHYDROGENASE (EUROFUNG)"/>
    <property type="match status" value="1"/>
</dbReference>
<protein>
    <submittedName>
        <fullName evidence="6">NADH dehydrogenase</fullName>
    </submittedName>
</protein>
<dbReference type="AlphaFoldDB" id="A0A1G6TTE4"/>
<evidence type="ECO:0000256" key="3">
    <source>
        <dbReference type="ARBA" id="ARBA00022630"/>
    </source>
</evidence>